<keyword evidence="2" id="KW-1185">Reference proteome</keyword>
<evidence type="ECO:0000313" key="2">
    <source>
        <dbReference type="Proteomes" id="UP000335636"/>
    </source>
</evidence>
<dbReference type="AlphaFoldDB" id="A0A5E4C644"/>
<dbReference type="EMBL" id="CABDUW010000886">
    <property type="protein sequence ID" value="VTJ76382.1"/>
    <property type="molecule type" value="Genomic_DNA"/>
</dbReference>
<evidence type="ECO:0000313" key="1">
    <source>
        <dbReference type="EMBL" id="VTJ76382.1"/>
    </source>
</evidence>
<reference evidence="1" key="1">
    <citation type="submission" date="2019-04" db="EMBL/GenBank/DDBJ databases">
        <authorList>
            <person name="Alioto T."/>
            <person name="Alioto T."/>
        </authorList>
    </citation>
    <scope>NUCLEOTIDE SEQUENCE [LARGE SCALE GENOMIC DNA]</scope>
</reference>
<dbReference type="Proteomes" id="UP000335636">
    <property type="component" value="Unassembled WGS sequence"/>
</dbReference>
<organism evidence="1 2">
    <name type="scientific">Marmota monax</name>
    <name type="common">Woodchuck</name>
    <dbReference type="NCBI Taxonomy" id="9995"/>
    <lineage>
        <taxon>Eukaryota</taxon>
        <taxon>Metazoa</taxon>
        <taxon>Chordata</taxon>
        <taxon>Craniata</taxon>
        <taxon>Vertebrata</taxon>
        <taxon>Euteleostomi</taxon>
        <taxon>Mammalia</taxon>
        <taxon>Eutheria</taxon>
        <taxon>Euarchontoglires</taxon>
        <taxon>Glires</taxon>
        <taxon>Rodentia</taxon>
        <taxon>Sciuromorpha</taxon>
        <taxon>Sciuridae</taxon>
        <taxon>Xerinae</taxon>
        <taxon>Marmotini</taxon>
        <taxon>Marmota</taxon>
    </lineage>
</organism>
<proteinExistence type="predicted"/>
<protein>
    <submittedName>
        <fullName evidence="1">Uncharacterized protein</fullName>
    </submittedName>
</protein>
<gene>
    <name evidence="1" type="ORF">MONAX_5E005127</name>
</gene>
<accession>A0A5E4C644</accession>
<comment type="caution">
    <text evidence="1">The sequence shown here is derived from an EMBL/GenBank/DDBJ whole genome shotgun (WGS) entry which is preliminary data.</text>
</comment>
<name>A0A5E4C644_MARMO</name>
<sequence>MALTSTQPGLCLLGLPEDTCISPQNSLCQDPGPGHWAPARRQKLADGNAVPLAYCLLLSLQHRLLISSTESILYLSEKLEAKGQDVTAAAILSCVLL</sequence>